<dbReference type="Proteomes" id="UP000252038">
    <property type="component" value="Chromosome"/>
</dbReference>
<sequence length="166" mass="18377">MAHTPETRDKLRRLYVFDRISLEVAAMQCSVSMSTASRWKRESAEVGDDWDKVRAAALLAGDGIESIARAALVGFMTQYQATMDTLTVNDQIPAEKKVAMLASLADSFNKTVAASRKVLPETSQLATAMEVVQKLAGFIRERYPKHAQAFVEVLEPFGEELAKFYG</sequence>
<keyword evidence="1" id="KW-0238">DNA-binding</keyword>
<evidence type="ECO:0000313" key="1">
    <source>
        <dbReference type="EMBL" id="AXE33109.1"/>
    </source>
</evidence>
<dbReference type="InterPro" id="IPR014926">
    <property type="entry name" value="Phage_D3112_Orf24"/>
</dbReference>
<reference evidence="1 2" key="1">
    <citation type="submission" date="2018-05" db="EMBL/GenBank/DDBJ databases">
        <title>Genome sequencing, assembly and analysis of the novel insecticidal bacterium, Chromobacterium phragmitis.</title>
        <authorList>
            <person name="Sparks M.E."/>
            <person name="Blackburn M.B."/>
            <person name="Gundersen-Rindal D.E."/>
        </authorList>
    </citation>
    <scope>NUCLEOTIDE SEQUENCE [LARGE SCALE GENOMIC DNA]</scope>
    <source>
        <strain evidence="1">IIBBL 274-1</strain>
    </source>
</reference>
<dbReference type="AlphaFoldDB" id="A0A344UCW1"/>
<dbReference type="Pfam" id="PF08822">
    <property type="entry name" value="DUF1804"/>
    <property type="match status" value="1"/>
</dbReference>
<organism evidence="1 2">
    <name type="scientific">Chromobacterium phragmitis</name>
    <dbReference type="NCBI Taxonomy" id="2202141"/>
    <lineage>
        <taxon>Bacteria</taxon>
        <taxon>Pseudomonadati</taxon>
        <taxon>Pseudomonadota</taxon>
        <taxon>Betaproteobacteria</taxon>
        <taxon>Neisseriales</taxon>
        <taxon>Chromobacteriaceae</taxon>
        <taxon>Chromobacterium</taxon>
    </lineage>
</organism>
<protein>
    <submittedName>
        <fullName evidence="1">DNA-binding protein</fullName>
    </submittedName>
</protein>
<dbReference type="GO" id="GO:0003677">
    <property type="term" value="F:DNA binding"/>
    <property type="evidence" value="ECO:0007669"/>
    <property type="project" value="UniProtKB-KW"/>
</dbReference>
<name>A0A344UCW1_9NEIS</name>
<evidence type="ECO:0000313" key="2">
    <source>
        <dbReference type="Proteomes" id="UP000252038"/>
    </source>
</evidence>
<accession>A0A344UCW1</accession>
<dbReference type="RefSeq" id="WP_114072337.1">
    <property type="nucleotide sequence ID" value="NZ_CP029554.1"/>
</dbReference>
<dbReference type="KEGG" id="chrb:DK843_01545"/>
<dbReference type="EMBL" id="CP029554">
    <property type="protein sequence ID" value="AXE33109.1"/>
    <property type="molecule type" value="Genomic_DNA"/>
</dbReference>
<proteinExistence type="predicted"/>
<gene>
    <name evidence="1" type="ORF">DK843_01545</name>
</gene>